<reference evidence="2 3" key="1">
    <citation type="submission" date="2018-12" db="EMBL/GenBank/DDBJ databases">
        <authorList>
            <person name="Li F."/>
        </authorList>
    </citation>
    <scope>NUCLEOTIDE SEQUENCE [LARGE SCALE GENOMIC DNA]</scope>
    <source>
        <strain evidence="2 3">8H24J-4-2</strain>
    </source>
</reference>
<dbReference type="RefSeq" id="WP_128497032.1">
    <property type="nucleotide sequence ID" value="NZ_RZNC01000001.1"/>
</dbReference>
<gene>
    <name evidence="2" type="ORF">ELQ92_00760</name>
</gene>
<feature type="compositionally biased region" description="Basic and acidic residues" evidence="1">
    <location>
        <begin position="176"/>
        <end position="190"/>
    </location>
</feature>
<evidence type="ECO:0000256" key="1">
    <source>
        <dbReference type="SAM" id="MobiDB-lite"/>
    </source>
</evidence>
<evidence type="ECO:0000313" key="2">
    <source>
        <dbReference type="EMBL" id="RWZ67836.1"/>
    </source>
</evidence>
<dbReference type="AlphaFoldDB" id="A0A3S3ZW02"/>
<proteinExistence type="predicted"/>
<evidence type="ECO:0000313" key="3">
    <source>
        <dbReference type="Proteomes" id="UP000288603"/>
    </source>
</evidence>
<accession>A0A3S3ZW02</accession>
<keyword evidence="3" id="KW-1185">Reference proteome</keyword>
<comment type="caution">
    <text evidence="2">The sequence shown here is derived from an EMBL/GenBank/DDBJ whole genome shotgun (WGS) entry which is preliminary data.</text>
</comment>
<name>A0A3S3ZW02_9MICO</name>
<organism evidence="2 3">
    <name type="scientific">Labedella populi</name>
    <dbReference type="NCBI Taxonomy" id="2498850"/>
    <lineage>
        <taxon>Bacteria</taxon>
        <taxon>Bacillati</taxon>
        <taxon>Actinomycetota</taxon>
        <taxon>Actinomycetes</taxon>
        <taxon>Micrococcales</taxon>
        <taxon>Microbacteriaceae</taxon>
        <taxon>Labedella</taxon>
    </lineage>
</organism>
<dbReference type="OrthoDB" id="5116773at2"/>
<feature type="compositionally biased region" description="Low complexity" evidence="1">
    <location>
        <begin position="156"/>
        <end position="169"/>
    </location>
</feature>
<sequence>MAASNENMHGEPTDASSPAEPDGVETSVETSVGAESPRRPIADIGTPAYDGVDVYSGDDAFEAPHPYDGASTYEAAPALGVADAYEGPTGVDAIGAYEPEGAYTPAVTPVAAEAIVPDGVTAPTDGSASARVDPIGVYVPEDVPAAALPHDEIAESESATADVSVDSAAPLPGVAIERETGETLTPREADGGPSAVRFDD</sequence>
<dbReference type="EMBL" id="RZNC01000001">
    <property type="protein sequence ID" value="RWZ67836.1"/>
    <property type="molecule type" value="Genomic_DNA"/>
</dbReference>
<dbReference type="Proteomes" id="UP000288603">
    <property type="component" value="Unassembled WGS sequence"/>
</dbReference>
<protein>
    <submittedName>
        <fullName evidence="2">Uncharacterized protein</fullName>
    </submittedName>
</protein>
<feature type="region of interest" description="Disordered" evidence="1">
    <location>
        <begin position="1"/>
        <end position="71"/>
    </location>
</feature>
<feature type="region of interest" description="Disordered" evidence="1">
    <location>
        <begin position="154"/>
        <end position="200"/>
    </location>
</feature>